<accession>A0ABV8F0U8</accession>
<feature type="transmembrane region" description="Helical" evidence="5">
    <location>
        <begin position="23"/>
        <end position="50"/>
    </location>
</feature>
<name>A0ABV8F0U8_9ACTN</name>
<dbReference type="Pfam" id="PF07690">
    <property type="entry name" value="MFS_1"/>
    <property type="match status" value="2"/>
</dbReference>
<feature type="domain" description="Major facilitator superfamily (MFS) profile" evidence="6">
    <location>
        <begin position="22"/>
        <end position="402"/>
    </location>
</feature>
<dbReference type="Proteomes" id="UP001595698">
    <property type="component" value="Unassembled WGS sequence"/>
</dbReference>
<keyword evidence="2 5" id="KW-0812">Transmembrane</keyword>
<keyword evidence="8" id="KW-1185">Reference proteome</keyword>
<feature type="transmembrane region" description="Helical" evidence="5">
    <location>
        <begin position="182"/>
        <end position="206"/>
    </location>
</feature>
<dbReference type="InterPro" id="IPR036259">
    <property type="entry name" value="MFS_trans_sf"/>
</dbReference>
<dbReference type="PANTHER" id="PTHR23518">
    <property type="entry name" value="C-METHYLTRANSFERASE"/>
    <property type="match status" value="1"/>
</dbReference>
<evidence type="ECO:0000256" key="4">
    <source>
        <dbReference type="ARBA" id="ARBA00023136"/>
    </source>
</evidence>
<feature type="transmembrane region" description="Helical" evidence="5">
    <location>
        <begin position="158"/>
        <end position="176"/>
    </location>
</feature>
<dbReference type="PROSITE" id="PS50850">
    <property type="entry name" value="MFS"/>
    <property type="match status" value="1"/>
</dbReference>
<dbReference type="Gene3D" id="1.20.1250.20">
    <property type="entry name" value="MFS general substrate transporter like domains"/>
    <property type="match status" value="2"/>
</dbReference>
<feature type="transmembrane region" description="Helical" evidence="5">
    <location>
        <begin position="287"/>
        <end position="305"/>
    </location>
</feature>
<comment type="caution">
    <text evidence="7">The sequence shown here is derived from an EMBL/GenBank/DDBJ whole genome shotgun (WGS) entry which is preliminary data.</text>
</comment>
<dbReference type="InterPro" id="IPR011701">
    <property type="entry name" value="MFS"/>
</dbReference>
<sequence>MYLSTLDRNRTAGGPVRAVGGTVLALGAVSLVTDVSAEMVTAILPLYLVVGLQFSPAAYGVIDGLYTGATVLLRLVGGYVGDRVNRHKTVAGLGYGMSAFAKLGLLAAGASGPLIGLMITADRAGKGLRTAPRDALITLATPQDRLGRAFGVHRTMDATGAFLGPIATLAVLALGNGAFGPVFVTSFCVALLAVLILVLFVPAAAGPRPRPAEVSWRAVARLGRGRLLPAACLLGLVTIGDGFVYLVLQRRVELGIGWFPILAVGTSLVYLLLAAPLGRLADRIGRLWVFAGGNALLAAVYLLLYGPLGGLPLVVTVLALYGTFYAATDGVLMALAGSVFPPELRATGMALVQSGQALAYSVSSVLFGLAWQTWGAGAACLAAAVAALLALPLTVFLLTKESRSLSARAHVSS</sequence>
<keyword evidence="3 5" id="KW-1133">Transmembrane helix</keyword>
<protein>
    <submittedName>
        <fullName evidence="7">MFS transporter</fullName>
    </submittedName>
</protein>
<organism evidence="7 8">
    <name type="scientific">Streptosporangium jomthongense</name>
    <dbReference type="NCBI Taxonomy" id="1193683"/>
    <lineage>
        <taxon>Bacteria</taxon>
        <taxon>Bacillati</taxon>
        <taxon>Actinomycetota</taxon>
        <taxon>Actinomycetes</taxon>
        <taxon>Streptosporangiales</taxon>
        <taxon>Streptosporangiaceae</taxon>
        <taxon>Streptosporangium</taxon>
    </lineage>
</organism>
<evidence type="ECO:0000313" key="8">
    <source>
        <dbReference type="Proteomes" id="UP001595698"/>
    </source>
</evidence>
<evidence type="ECO:0000259" key="6">
    <source>
        <dbReference type="PROSITE" id="PS50850"/>
    </source>
</evidence>
<feature type="transmembrane region" description="Helical" evidence="5">
    <location>
        <begin position="227"/>
        <end position="248"/>
    </location>
</feature>
<evidence type="ECO:0000313" key="7">
    <source>
        <dbReference type="EMBL" id="MFC3982274.1"/>
    </source>
</evidence>
<comment type="subcellular location">
    <subcellularLocation>
        <location evidence="1">Cell membrane</location>
        <topology evidence="1">Multi-pass membrane protein</topology>
    </subcellularLocation>
</comment>
<feature type="transmembrane region" description="Helical" evidence="5">
    <location>
        <begin position="100"/>
        <end position="119"/>
    </location>
</feature>
<reference evidence="8" key="1">
    <citation type="journal article" date="2019" name="Int. J. Syst. Evol. Microbiol.">
        <title>The Global Catalogue of Microorganisms (GCM) 10K type strain sequencing project: providing services to taxonomists for standard genome sequencing and annotation.</title>
        <authorList>
            <consortium name="The Broad Institute Genomics Platform"/>
            <consortium name="The Broad Institute Genome Sequencing Center for Infectious Disease"/>
            <person name="Wu L."/>
            <person name="Ma J."/>
        </authorList>
    </citation>
    <scope>NUCLEOTIDE SEQUENCE [LARGE SCALE GENOMIC DNA]</scope>
    <source>
        <strain evidence="8">TBRC 7912</strain>
    </source>
</reference>
<dbReference type="EMBL" id="JBHSBC010000019">
    <property type="protein sequence ID" value="MFC3982274.1"/>
    <property type="molecule type" value="Genomic_DNA"/>
</dbReference>
<keyword evidence="4 5" id="KW-0472">Membrane</keyword>
<dbReference type="InterPro" id="IPR020846">
    <property type="entry name" value="MFS_dom"/>
</dbReference>
<dbReference type="PANTHER" id="PTHR23518:SF2">
    <property type="entry name" value="MAJOR FACILITATOR SUPERFAMILY TRANSPORTER"/>
    <property type="match status" value="1"/>
</dbReference>
<dbReference type="SUPFAM" id="SSF103473">
    <property type="entry name" value="MFS general substrate transporter"/>
    <property type="match status" value="1"/>
</dbReference>
<feature type="transmembrane region" description="Helical" evidence="5">
    <location>
        <begin position="57"/>
        <end position="80"/>
    </location>
</feature>
<feature type="transmembrane region" description="Helical" evidence="5">
    <location>
        <begin position="376"/>
        <end position="398"/>
    </location>
</feature>
<feature type="transmembrane region" description="Helical" evidence="5">
    <location>
        <begin position="311"/>
        <end position="336"/>
    </location>
</feature>
<evidence type="ECO:0000256" key="5">
    <source>
        <dbReference type="SAM" id="Phobius"/>
    </source>
</evidence>
<feature type="transmembrane region" description="Helical" evidence="5">
    <location>
        <begin position="254"/>
        <end position="275"/>
    </location>
</feature>
<evidence type="ECO:0000256" key="3">
    <source>
        <dbReference type="ARBA" id="ARBA00022989"/>
    </source>
</evidence>
<dbReference type="CDD" id="cd17370">
    <property type="entry name" value="MFS_MJ1317_like"/>
    <property type="match status" value="1"/>
</dbReference>
<evidence type="ECO:0000256" key="1">
    <source>
        <dbReference type="ARBA" id="ARBA00004651"/>
    </source>
</evidence>
<gene>
    <name evidence="7" type="ORF">ACFOYY_19175</name>
</gene>
<proteinExistence type="predicted"/>
<evidence type="ECO:0000256" key="2">
    <source>
        <dbReference type="ARBA" id="ARBA00022692"/>
    </source>
</evidence>
<dbReference type="RefSeq" id="WP_386190454.1">
    <property type="nucleotide sequence ID" value="NZ_JBHSBC010000019.1"/>
</dbReference>